<dbReference type="OrthoDB" id="8250698at2759"/>
<proteinExistence type="predicted"/>
<dbReference type="EMBL" id="KI210241">
    <property type="protein sequence ID" value="ERL96209.1"/>
    <property type="molecule type" value="Genomic_DNA"/>
</dbReference>
<dbReference type="AlphaFoldDB" id="U4UQ64"/>
<protein>
    <recommendedName>
        <fullName evidence="3">CHK kinase-like domain-containing protein</fullName>
    </recommendedName>
</protein>
<sequence>MLFKYLANGDLEDIKLLDHQCGRDSTPVHDLSYCFYSGASKPDFDKLDYYLDLYYHSFSKFAKELGADPDKMLPLEALKNDWKKYALMGIYMAIVAGSLKFMAKKEFQDRMAETPKDQDLIANILQMIKQSREHPSWKKTLADILVHAVEYGIIN</sequence>
<gene>
    <name evidence="1" type="ORF">D910_01457</name>
</gene>
<accession>U4UQ64</accession>
<dbReference type="Proteomes" id="UP000030742">
    <property type="component" value="Unassembled WGS sequence"/>
</dbReference>
<evidence type="ECO:0000313" key="2">
    <source>
        <dbReference type="Proteomes" id="UP000030742"/>
    </source>
</evidence>
<organism evidence="1 2">
    <name type="scientific">Dendroctonus ponderosae</name>
    <name type="common">Mountain pine beetle</name>
    <dbReference type="NCBI Taxonomy" id="77166"/>
    <lineage>
        <taxon>Eukaryota</taxon>
        <taxon>Metazoa</taxon>
        <taxon>Ecdysozoa</taxon>
        <taxon>Arthropoda</taxon>
        <taxon>Hexapoda</taxon>
        <taxon>Insecta</taxon>
        <taxon>Pterygota</taxon>
        <taxon>Neoptera</taxon>
        <taxon>Endopterygota</taxon>
        <taxon>Coleoptera</taxon>
        <taxon>Polyphaga</taxon>
        <taxon>Cucujiformia</taxon>
        <taxon>Curculionidae</taxon>
        <taxon>Scolytinae</taxon>
        <taxon>Dendroctonus</taxon>
    </lineage>
</organism>
<dbReference type="InterPro" id="IPR004119">
    <property type="entry name" value="EcKL"/>
</dbReference>
<dbReference type="PANTHER" id="PTHR11012">
    <property type="entry name" value="PROTEIN KINASE-LIKE DOMAIN-CONTAINING"/>
    <property type="match status" value="1"/>
</dbReference>
<evidence type="ECO:0000313" key="1">
    <source>
        <dbReference type="EMBL" id="ERL96209.1"/>
    </source>
</evidence>
<dbReference type="Pfam" id="PF02958">
    <property type="entry name" value="EcKL"/>
    <property type="match status" value="1"/>
</dbReference>
<dbReference type="PANTHER" id="PTHR11012:SF30">
    <property type="entry name" value="PROTEIN KINASE-LIKE DOMAIN-CONTAINING"/>
    <property type="match status" value="1"/>
</dbReference>
<evidence type="ECO:0008006" key="3">
    <source>
        <dbReference type="Google" id="ProtNLM"/>
    </source>
</evidence>
<name>U4UQ64_DENPD</name>
<reference evidence="1 2" key="1">
    <citation type="journal article" date="2013" name="Genome Biol.">
        <title>Draft genome of the mountain pine beetle, Dendroctonus ponderosae Hopkins, a major forest pest.</title>
        <authorList>
            <person name="Keeling C.I."/>
            <person name="Yuen M.M."/>
            <person name="Liao N.Y."/>
            <person name="Docking T.R."/>
            <person name="Chan S.K."/>
            <person name="Taylor G.A."/>
            <person name="Palmquist D.L."/>
            <person name="Jackman S.D."/>
            <person name="Nguyen A."/>
            <person name="Li M."/>
            <person name="Henderson H."/>
            <person name="Janes J.K."/>
            <person name="Zhao Y."/>
            <person name="Pandoh P."/>
            <person name="Moore R."/>
            <person name="Sperling F.A."/>
            <person name="Huber D.P."/>
            <person name="Birol I."/>
            <person name="Jones S.J."/>
            <person name="Bohlmann J."/>
        </authorList>
    </citation>
    <scope>NUCLEOTIDE SEQUENCE</scope>
</reference>